<dbReference type="AlphaFoldDB" id="A0A6L9Q9W3"/>
<protein>
    <submittedName>
        <fullName evidence="1">Uncharacterized protein</fullName>
    </submittedName>
</protein>
<proteinExistence type="predicted"/>
<gene>
    <name evidence="1" type="ORF">G3I70_06745</name>
</gene>
<dbReference type="EMBL" id="JAAGLI010000179">
    <property type="protein sequence ID" value="NEA22191.1"/>
    <property type="molecule type" value="Genomic_DNA"/>
</dbReference>
<accession>A0A6L9Q9W3</accession>
<name>A0A6L9Q9W3_9ACTN</name>
<comment type="caution">
    <text evidence="1">The sequence shown here is derived from an EMBL/GenBank/DDBJ whole genome shotgun (WGS) entry which is preliminary data.</text>
</comment>
<evidence type="ECO:0000313" key="2">
    <source>
        <dbReference type="Proteomes" id="UP000475532"/>
    </source>
</evidence>
<evidence type="ECO:0000313" key="1">
    <source>
        <dbReference type="EMBL" id="NEA22191.1"/>
    </source>
</evidence>
<dbReference type="RefSeq" id="WP_163053754.1">
    <property type="nucleotide sequence ID" value="NZ_JAAGLI010000179.1"/>
</dbReference>
<reference evidence="1 2" key="1">
    <citation type="submission" date="2020-01" db="EMBL/GenBank/DDBJ databases">
        <title>Insect and environment-associated Actinomycetes.</title>
        <authorList>
            <person name="Currrie C."/>
            <person name="Chevrette M."/>
            <person name="Carlson C."/>
            <person name="Stubbendieck R."/>
            <person name="Wendt-Pienkowski E."/>
        </authorList>
    </citation>
    <scope>NUCLEOTIDE SEQUENCE [LARGE SCALE GENOMIC DNA]</scope>
    <source>
        <strain evidence="1 2">SID10258</strain>
    </source>
</reference>
<sequence>MGTRDRELVLLGELVIALAKLGVDVKLRDAIPGATFRATRADGRQVYGYVVLKGGTHFTWWQVDHTHPATDVQGAARRILESLQSAPGQSAKP</sequence>
<organism evidence="1 2">
    <name type="scientific">Actinomadura bangladeshensis</name>
    <dbReference type="NCBI Taxonomy" id="453573"/>
    <lineage>
        <taxon>Bacteria</taxon>
        <taxon>Bacillati</taxon>
        <taxon>Actinomycetota</taxon>
        <taxon>Actinomycetes</taxon>
        <taxon>Streptosporangiales</taxon>
        <taxon>Thermomonosporaceae</taxon>
        <taxon>Actinomadura</taxon>
    </lineage>
</organism>
<dbReference type="Proteomes" id="UP000475532">
    <property type="component" value="Unassembled WGS sequence"/>
</dbReference>